<keyword evidence="5" id="KW-0732">Signal</keyword>
<evidence type="ECO:0000256" key="2">
    <source>
        <dbReference type="RuleBase" id="RU004439"/>
    </source>
</evidence>
<dbReference type="GO" id="GO:0009897">
    <property type="term" value="C:external side of plasma membrane"/>
    <property type="evidence" value="ECO:0007669"/>
    <property type="project" value="TreeGrafter"/>
</dbReference>
<keyword evidence="1" id="KW-0325">Glycoprotein</keyword>
<dbReference type="PANTHER" id="PTHR16675">
    <property type="entry name" value="MHC CLASS I-RELATED"/>
    <property type="match status" value="1"/>
</dbReference>
<dbReference type="SUPFAM" id="SSF54452">
    <property type="entry name" value="MHC antigen-recognition domain"/>
    <property type="match status" value="1"/>
</dbReference>
<dbReference type="AlphaFoldDB" id="A0A672HAE5"/>
<evidence type="ECO:0000256" key="4">
    <source>
        <dbReference type="SAM" id="Phobius"/>
    </source>
</evidence>
<accession>A0A672HAE5</accession>
<sequence>MQLFLVLFFLLGIPSVAPEFHSLKAFYTGSSQVPNFPEFVAVGLFDEVQIVHYDSHTRRFVPKHDLLKKFSEGDPTQWNIFTQVLKGHQQWFRANMEILKQRFNQTQGVHVFQNMYGCEWDDETGELDGYNQYGFDGEDFISLDLKTETWIAPVRQAVFTKHQWDKDKARLAGHKKDLLHVCPDWLKKFVKFGGSSLMRKDLPSVSLLQKTPSSPVTCHATGFYPDRADLFWQRDEEELHEEVVRGETLPNHDGSFQMSVDLDLSGVRDEDWGRYSCVFHLAGGQEVLTPLDRHAIRTNWRHGFPSAAVVSAVVALLVLTGCFIGLIVWKRNWKGFRATNTSEASSSSGEDPAVKRGSSEEQSILKTSAENQESKEAPVTESDEPRGKRND</sequence>
<evidence type="ECO:0000256" key="5">
    <source>
        <dbReference type="SAM" id="SignalP"/>
    </source>
</evidence>
<dbReference type="SMART" id="SM00407">
    <property type="entry name" value="IGc1"/>
    <property type="match status" value="1"/>
</dbReference>
<gene>
    <name evidence="7" type="primary">LOC115399084</name>
</gene>
<evidence type="ECO:0000313" key="7">
    <source>
        <dbReference type="Ensembl" id="ENSSFAP00005026128.1"/>
    </source>
</evidence>
<keyword evidence="4" id="KW-0472">Membrane</keyword>
<dbReference type="InterPro" id="IPR050208">
    <property type="entry name" value="MHC_class-I_related"/>
</dbReference>
<name>A0A672HAE5_SALFA</name>
<protein>
    <submittedName>
        <fullName evidence="7">Major histocompatibility complex class I-related gene protein-like</fullName>
    </submittedName>
</protein>
<proteinExistence type="inferred from homology"/>
<dbReference type="InterPro" id="IPR007110">
    <property type="entry name" value="Ig-like_dom"/>
</dbReference>
<dbReference type="Gene3D" id="2.60.40.10">
    <property type="entry name" value="Immunoglobulins"/>
    <property type="match status" value="1"/>
</dbReference>
<dbReference type="FunFam" id="3.30.500.10:FF:000001">
    <property type="entry name" value="H-2 class I histocompatibility antigen, alpha chain"/>
    <property type="match status" value="1"/>
</dbReference>
<feature type="signal peptide" evidence="5">
    <location>
        <begin position="1"/>
        <end position="18"/>
    </location>
</feature>
<dbReference type="InterPro" id="IPR003597">
    <property type="entry name" value="Ig_C1-set"/>
</dbReference>
<feature type="compositionally biased region" description="Basic and acidic residues" evidence="3">
    <location>
        <begin position="372"/>
        <end position="391"/>
    </location>
</feature>
<dbReference type="OrthoDB" id="8936120at2759"/>
<dbReference type="Pfam" id="PF00129">
    <property type="entry name" value="MHC_I"/>
    <property type="match status" value="1"/>
</dbReference>
<evidence type="ECO:0000256" key="3">
    <source>
        <dbReference type="SAM" id="MobiDB-lite"/>
    </source>
</evidence>
<feature type="compositionally biased region" description="Polar residues" evidence="3">
    <location>
        <begin position="340"/>
        <end position="349"/>
    </location>
</feature>
<dbReference type="GO" id="GO:0006955">
    <property type="term" value="P:immune response"/>
    <property type="evidence" value="ECO:0007669"/>
    <property type="project" value="TreeGrafter"/>
</dbReference>
<dbReference type="OMA" id="EITHREW"/>
<dbReference type="RefSeq" id="XP_029962131.1">
    <property type="nucleotide sequence ID" value="XM_030106271.1"/>
</dbReference>
<keyword evidence="4" id="KW-1133">Transmembrane helix</keyword>
<dbReference type="Gene3D" id="3.30.500.10">
    <property type="entry name" value="MHC class I-like antigen recognition-like"/>
    <property type="match status" value="1"/>
</dbReference>
<feature type="compositionally biased region" description="Polar residues" evidence="3">
    <location>
        <begin position="360"/>
        <end position="371"/>
    </location>
</feature>
<dbReference type="Proteomes" id="UP000472267">
    <property type="component" value="Chromosome 13"/>
</dbReference>
<feature type="region of interest" description="Disordered" evidence="3">
    <location>
        <begin position="340"/>
        <end position="391"/>
    </location>
</feature>
<dbReference type="Pfam" id="PF07654">
    <property type="entry name" value="C1-set"/>
    <property type="match status" value="1"/>
</dbReference>
<dbReference type="InterPro" id="IPR036179">
    <property type="entry name" value="Ig-like_dom_sf"/>
</dbReference>
<feature type="chain" id="PRO_5025629759" evidence="5">
    <location>
        <begin position="19"/>
        <end position="391"/>
    </location>
</feature>
<dbReference type="InterPro" id="IPR001039">
    <property type="entry name" value="MHC_I_a_a1/a2"/>
</dbReference>
<evidence type="ECO:0000256" key="1">
    <source>
        <dbReference type="ARBA" id="ARBA00023180"/>
    </source>
</evidence>
<dbReference type="PRINTS" id="PR01638">
    <property type="entry name" value="MHCCLASSI"/>
</dbReference>
<dbReference type="PROSITE" id="PS50835">
    <property type="entry name" value="IG_LIKE"/>
    <property type="match status" value="1"/>
</dbReference>
<dbReference type="GeneID" id="115399084"/>
<dbReference type="Ensembl" id="ENSSFAT00005027156.1">
    <property type="protein sequence ID" value="ENSSFAP00005026128.1"/>
    <property type="gene ID" value="ENSSFAG00005013424.1"/>
</dbReference>
<comment type="similarity">
    <text evidence="2">Belongs to the MHC class I family.</text>
</comment>
<dbReference type="InterPro" id="IPR013783">
    <property type="entry name" value="Ig-like_fold"/>
</dbReference>
<reference evidence="7" key="2">
    <citation type="submission" date="2025-08" db="UniProtKB">
        <authorList>
            <consortium name="Ensembl"/>
        </authorList>
    </citation>
    <scope>IDENTIFICATION</scope>
</reference>
<dbReference type="InParanoid" id="A0A672HAE5"/>
<dbReference type="PANTHER" id="PTHR16675:SF237">
    <property type="entry name" value="MHC CLASS I ANTIGEN TRANSCRIPT VARIANT 1-RELATED"/>
    <property type="match status" value="1"/>
</dbReference>
<dbReference type="SUPFAM" id="SSF48726">
    <property type="entry name" value="Immunoglobulin"/>
    <property type="match status" value="1"/>
</dbReference>
<reference evidence="7" key="1">
    <citation type="submission" date="2019-06" db="EMBL/GenBank/DDBJ databases">
        <authorList>
            <consortium name="Wellcome Sanger Institute Data Sharing"/>
        </authorList>
    </citation>
    <scope>NUCLEOTIDE SEQUENCE [LARGE SCALE GENOMIC DNA]</scope>
</reference>
<dbReference type="InterPro" id="IPR011162">
    <property type="entry name" value="MHC_I/II-like_Ag-recog"/>
</dbReference>
<evidence type="ECO:0000313" key="8">
    <source>
        <dbReference type="Proteomes" id="UP000472267"/>
    </source>
</evidence>
<evidence type="ECO:0000259" key="6">
    <source>
        <dbReference type="PROSITE" id="PS50835"/>
    </source>
</evidence>
<dbReference type="InterPro" id="IPR037055">
    <property type="entry name" value="MHC_I-like_Ag-recog_sf"/>
</dbReference>
<organism evidence="7 8">
    <name type="scientific">Salarias fasciatus</name>
    <name type="common">Jewelled blenny</name>
    <name type="synonym">Blennius fasciatus</name>
    <dbReference type="NCBI Taxonomy" id="181472"/>
    <lineage>
        <taxon>Eukaryota</taxon>
        <taxon>Metazoa</taxon>
        <taxon>Chordata</taxon>
        <taxon>Craniata</taxon>
        <taxon>Vertebrata</taxon>
        <taxon>Euteleostomi</taxon>
        <taxon>Actinopterygii</taxon>
        <taxon>Neopterygii</taxon>
        <taxon>Teleostei</taxon>
        <taxon>Neoteleostei</taxon>
        <taxon>Acanthomorphata</taxon>
        <taxon>Ovalentaria</taxon>
        <taxon>Blenniimorphae</taxon>
        <taxon>Blenniiformes</taxon>
        <taxon>Blennioidei</taxon>
        <taxon>Blenniidae</taxon>
        <taxon>Salariinae</taxon>
        <taxon>Salarias</taxon>
    </lineage>
</organism>
<dbReference type="GO" id="GO:0005615">
    <property type="term" value="C:extracellular space"/>
    <property type="evidence" value="ECO:0007669"/>
    <property type="project" value="TreeGrafter"/>
</dbReference>
<feature type="transmembrane region" description="Helical" evidence="4">
    <location>
        <begin position="307"/>
        <end position="329"/>
    </location>
</feature>
<keyword evidence="4" id="KW-0812">Transmembrane</keyword>
<feature type="domain" description="Ig-like" evidence="6">
    <location>
        <begin position="203"/>
        <end position="277"/>
    </location>
</feature>
<reference evidence="7" key="3">
    <citation type="submission" date="2025-09" db="UniProtKB">
        <authorList>
            <consortium name="Ensembl"/>
        </authorList>
    </citation>
    <scope>IDENTIFICATION</scope>
</reference>
<dbReference type="InterPro" id="IPR011161">
    <property type="entry name" value="MHC_I-like_Ag-recog"/>
</dbReference>
<keyword evidence="8" id="KW-1185">Reference proteome</keyword>